<protein>
    <submittedName>
        <fullName evidence="1">Uncharacterized protein</fullName>
    </submittedName>
</protein>
<dbReference type="Proteomes" id="UP001310594">
    <property type="component" value="Unassembled WGS sequence"/>
</dbReference>
<dbReference type="EMBL" id="JAVRQU010000022">
    <property type="protein sequence ID" value="KAK5691169.1"/>
    <property type="molecule type" value="Genomic_DNA"/>
</dbReference>
<dbReference type="AlphaFoldDB" id="A0AAN7VWK6"/>
<proteinExistence type="predicted"/>
<accession>A0AAN7VWK6</accession>
<gene>
    <name evidence="1" type="ORF">LTR97_011821</name>
</gene>
<evidence type="ECO:0000313" key="2">
    <source>
        <dbReference type="Proteomes" id="UP001310594"/>
    </source>
</evidence>
<organism evidence="1 2">
    <name type="scientific">Elasticomyces elasticus</name>
    <dbReference type="NCBI Taxonomy" id="574655"/>
    <lineage>
        <taxon>Eukaryota</taxon>
        <taxon>Fungi</taxon>
        <taxon>Dikarya</taxon>
        <taxon>Ascomycota</taxon>
        <taxon>Pezizomycotina</taxon>
        <taxon>Dothideomycetes</taxon>
        <taxon>Dothideomycetidae</taxon>
        <taxon>Mycosphaerellales</taxon>
        <taxon>Teratosphaeriaceae</taxon>
        <taxon>Elasticomyces</taxon>
    </lineage>
</organism>
<reference evidence="1" key="1">
    <citation type="submission" date="2023-08" db="EMBL/GenBank/DDBJ databases">
        <title>Black Yeasts Isolated from many extreme environments.</title>
        <authorList>
            <person name="Coleine C."/>
            <person name="Stajich J.E."/>
            <person name="Selbmann L."/>
        </authorList>
    </citation>
    <scope>NUCLEOTIDE SEQUENCE</scope>
    <source>
        <strain evidence="1">CCFEE 5810</strain>
    </source>
</reference>
<evidence type="ECO:0000313" key="1">
    <source>
        <dbReference type="EMBL" id="KAK5691169.1"/>
    </source>
</evidence>
<comment type="caution">
    <text evidence="1">The sequence shown here is derived from an EMBL/GenBank/DDBJ whole genome shotgun (WGS) entry which is preliminary data.</text>
</comment>
<name>A0AAN7VWK6_9PEZI</name>
<sequence length="176" mass="20288">MALNTNFKGMIRIFSAIKKSRDDRRKGDQPVLRFPNITPKDFNSYAQSLYADDIARETTLFPGFQSLVKLCVVAEYFQNRRVQEIATDQINNDMNRLNQIPGPDVVTYAYEKTSVGSTLRELLVSAYFHDDGVDWIEDIANMHPEFKDDLLTEMLRSRKISRNIKKEEDESAEGDV</sequence>